<evidence type="ECO:0000313" key="7">
    <source>
        <dbReference type="EMBL" id="KNC99848.1"/>
    </source>
</evidence>
<dbReference type="STRING" id="645134.A0A0L0HGA2"/>
<dbReference type="Pfam" id="PF00076">
    <property type="entry name" value="RRM_1"/>
    <property type="match status" value="1"/>
</dbReference>
<dbReference type="CDD" id="cd02440">
    <property type="entry name" value="AdoMet_MTases"/>
    <property type="match status" value="1"/>
</dbReference>
<dbReference type="Pfam" id="PF05958">
    <property type="entry name" value="tRNA_U5-meth_tr"/>
    <property type="match status" value="1"/>
</dbReference>
<feature type="region of interest" description="Disordered" evidence="5">
    <location>
        <begin position="505"/>
        <end position="558"/>
    </location>
</feature>
<dbReference type="GeneID" id="27688614"/>
<comment type="caution">
    <text evidence="4">Lacks conserved residue(s) required for the propagation of feature annotation.</text>
</comment>
<dbReference type="InterPro" id="IPR012677">
    <property type="entry name" value="Nucleotide-bd_a/b_plait_sf"/>
</dbReference>
<dbReference type="GO" id="GO:0006396">
    <property type="term" value="P:RNA processing"/>
    <property type="evidence" value="ECO:0007669"/>
    <property type="project" value="InterPro"/>
</dbReference>
<dbReference type="PANTHER" id="PTHR45904">
    <property type="entry name" value="TRNA (URACIL-5-)-METHYLTRANSFERASE"/>
    <property type="match status" value="1"/>
</dbReference>
<proteinExistence type="inferred from homology"/>
<dbReference type="InterPro" id="IPR045850">
    <property type="entry name" value="TRM2_met"/>
</dbReference>
<name>A0A0L0HGA2_SPIPD</name>
<feature type="binding site" evidence="4">
    <location>
        <position position="479"/>
    </location>
    <ligand>
        <name>S-adenosyl-L-methionine</name>
        <dbReference type="ChEBI" id="CHEBI:59789"/>
    </ligand>
</feature>
<dbReference type="OMA" id="TPLWNMP"/>
<keyword evidence="2 4" id="KW-0808">Transferase</keyword>
<sequence>MSNLKRPWEDEVATQEATASVSDSSVKRPRPEATSDDAEVQTNEKVESSEPSAEPMVHLQKTATELSEDAPPSTLSSQLSSESGDAEALSQDAEAAENADQPMSRMKVDNLPNFCSRKDIQKFCKANDVIVHQLKKAPKWNYCFLGFKTQEQRKDALEKLRGKTIKDNVVQVSEVEAVERQGTARMQGKAQKDVVAESATDTRTADEQLADQVTPLWRKPYEEQLKNKRTVLRQALYKFKKEMFKYFPKEYIRNRFPAPTTTVVTKDMTPEERAIVQLAWFMPALKANDDIPCPLSDPLPSPVVNGYRNKCEFTFGWNLKREKVVGFLLGLYKEGIVNVLEPTNTLNVSPAAVKIAATLQTFLRASDLDLYDRINKKGFWRMALVRTHRTNESMIVVQYSPSDVSVDKIQAAKDALKSHFQRAMADGEIAVTTLLVQGWDGVFNGMTDKSPLEILYGSGYVHETLLGINFRISPSAFFQVNTEATEVLYSTVKDWCALDEVERERKEAADEDSGKTKCEEAQTKMEETVPAETNGSVAASTDPANISSEAPVTPHPKDLSPPGTVLLDLCCGTGTIGLTMTSQVKKVVGVDIIKDAIEDAEYNAKLNNATNVFYYADKVENAIRTIFAEHVGSRDDVVAVLDPPRNGVHADVIKAVRACEGVRRVVYVSCDAEQACGNFVDLCRPTSNKYRGLPFKPIRAQPVDLFPHTKHCELILEFRR</sequence>
<feature type="compositionally biased region" description="Polar residues" evidence="5">
    <location>
        <begin position="15"/>
        <end position="24"/>
    </location>
</feature>
<dbReference type="GO" id="GO:0032259">
    <property type="term" value="P:methylation"/>
    <property type="evidence" value="ECO:0007669"/>
    <property type="project" value="UniProtKB-KW"/>
</dbReference>
<dbReference type="OrthoDB" id="10250660at2759"/>
<feature type="binding site" evidence="4">
    <location>
        <position position="591"/>
    </location>
    <ligand>
        <name>S-adenosyl-L-methionine</name>
        <dbReference type="ChEBI" id="CHEBI:59789"/>
    </ligand>
</feature>
<dbReference type="InterPro" id="IPR000504">
    <property type="entry name" value="RRM_dom"/>
</dbReference>
<dbReference type="EMBL" id="KQ257457">
    <property type="protein sequence ID" value="KNC99848.1"/>
    <property type="molecule type" value="Genomic_DNA"/>
</dbReference>
<dbReference type="PANTHER" id="PTHR45904:SF2">
    <property type="entry name" value="TRNA (URACIL-5-)-METHYLTRANSFERASE HOMOLOG A"/>
    <property type="match status" value="1"/>
</dbReference>
<keyword evidence="8" id="KW-1185">Reference proteome</keyword>
<dbReference type="SUPFAM" id="SSF53335">
    <property type="entry name" value="S-adenosyl-L-methionine-dependent methyltransferases"/>
    <property type="match status" value="1"/>
</dbReference>
<dbReference type="Proteomes" id="UP000053201">
    <property type="component" value="Unassembled WGS sequence"/>
</dbReference>
<feature type="domain" description="RRM" evidence="6">
    <location>
        <begin position="108"/>
        <end position="170"/>
    </location>
</feature>
<dbReference type="GO" id="GO:0008173">
    <property type="term" value="F:RNA methyltransferase activity"/>
    <property type="evidence" value="ECO:0007669"/>
    <property type="project" value="InterPro"/>
</dbReference>
<feature type="compositionally biased region" description="Low complexity" evidence="5">
    <location>
        <begin position="73"/>
        <end position="83"/>
    </location>
</feature>
<organism evidence="7 8">
    <name type="scientific">Spizellomyces punctatus (strain DAOM BR117)</name>
    <dbReference type="NCBI Taxonomy" id="645134"/>
    <lineage>
        <taxon>Eukaryota</taxon>
        <taxon>Fungi</taxon>
        <taxon>Fungi incertae sedis</taxon>
        <taxon>Chytridiomycota</taxon>
        <taxon>Chytridiomycota incertae sedis</taxon>
        <taxon>Chytridiomycetes</taxon>
        <taxon>Spizellomycetales</taxon>
        <taxon>Spizellomycetaceae</taxon>
        <taxon>Spizellomyces</taxon>
    </lineage>
</organism>
<feature type="binding site" evidence="4">
    <location>
        <position position="642"/>
    </location>
    <ligand>
        <name>S-adenosyl-L-methionine</name>
        <dbReference type="ChEBI" id="CHEBI:59789"/>
    </ligand>
</feature>
<dbReference type="Gene3D" id="3.30.70.330">
    <property type="match status" value="1"/>
</dbReference>
<evidence type="ECO:0000313" key="8">
    <source>
        <dbReference type="Proteomes" id="UP000053201"/>
    </source>
</evidence>
<dbReference type="InParanoid" id="A0A0L0HGA2"/>
<keyword evidence="3 4" id="KW-0949">S-adenosyl-L-methionine</keyword>
<dbReference type="RefSeq" id="XP_016607888.1">
    <property type="nucleotide sequence ID" value="XM_016753445.1"/>
</dbReference>
<dbReference type="eggNOG" id="KOG2187">
    <property type="taxonomic scope" value="Eukaryota"/>
</dbReference>
<evidence type="ECO:0000256" key="3">
    <source>
        <dbReference type="ARBA" id="ARBA00022691"/>
    </source>
</evidence>
<reference evidence="7 8" key="1">
    <citation type="submission" date="2009-08" db="EMBL/GenBank/DDBJ databases">
        <title>The Genome Sequence of Spizellomyces punctatus strain DAOM BR117.</title>
        <authorList>
            <consortium name="The Broad Institute Genome Sequencing Platform"/>
            <person name="Russ C."/>
            <person name="Cuomo C."/>
            <person name="Shea T."/>
            <person name="Young S.K."/>
            <person name="Zeng Q."/>
            <person name="Koehrsen M."/>
            <person name="Haas B."/>
            <person name="Borodovsky M."/>
            <person name="Guigo R."/>
            <person name="Alvarado L."/>
            <person name="Berlin A."/>
            <person name="Bochicchio J."/>
            <person name="Borenstein D."/>
            <person name="Chapman S."/>
            <person name="Chen Z."/>
            <person name="Engels R."/>
            <person name="Freedman E."/>
            <person name="Gellesch M."/>
            <person name="Goldberg J."/>
            <person name="Griggs A."/>
            <person name="Gujja S."/>
            <person name="Heiman D."/>
            <person name="Hepburn T."/>
            <person name="Howarth C."/>
            <person name="Jen D."/>
            <person name="Larson L."/>
            <person name="Lewis B."/>
            <person name="Mehta T."/>
            <person name="Park D."/>
            <person name="Pearson M."/>
            <person name="Roberts A."/>
            <person name="Saif S."/>
            <person name="Shenoy N."/>
            <person name="Sisk P."/>
            <person name="Stolte C."/>
            <person name="Sykes S."/>
            <person name="Thomson T."/>
            <person name="Walk T."/>
            <person name="White J."/>
            <person name="Yandava C."/>
            <person name="Burger G."/>
            <person name="Gray M.W."/>
            <person name="Holland P.W.H."/>
            <person name="King N."/>
            <person name="Lang F.B.F."/>
            <person name="Roger A.J."/>
            <person name="Ruiz-Trillo I."/>
            <person name="Lander E."/>
            <person name="Nusbaum C."/>
        </authorList>
    </citation>
    <scope>NUCLEOTIDE SEQUENCE [LARGE SCALE GENOMIC DNA]</scope>
    <source>
        <strain evidence="7 8">DAOM BR117</strain>
    </source>
</reference>
<gene>
    <name evidence="7" type="ORF">SPPG_05222</name>
</gene>
<dbReference type="InterPro" id="IPR029063">
    <property type="entry name" value="SAM-dependent_MTases_sf"/>
</dbReference>
<dbReference type="GO" id="GO:0003723">
    <property type="term" value="F:RNA binding"/>
    <property type="evidence" value="ECO:0007669"/>
    <property type="project" value="InterPro"/>
</dbReference>
<dbReference type="Gene3D" id="2.40.50.1070">
    <property type="match status" value="1"/>
</dbReference>
<comment type="similarity">
    <text evidence="4">Belongs to the class I-like SAM-binding methyltransferase superfamily. RNA M5U methyltransferase family.</text>
</comment>
<dbReference type="SUPFAM" id="SSF54928">
    <property type="entry name" value="RNA-binding domain, RBD"/>
    <property type="match status" value="1"/>
</dbReference>
<dbReference type="PROSITE" id="PS51687">
    <property type="entry name" value="SAM_MT_RNA_M5U"/>
    <property type="match status" value="1"/>
</dbReference>
<protein>
    <recommendedName>
        <fullName evidence="6">RRM domain-containing protein</fullName>
    </recommendedName>
</protein>
<feature type="active site" description="Nucleophile" evidence="4">
    <location>
        <position position="670"/>
    </location>
</feature>
<dbReference type="InterPro" id="IPR010280">
    <property type="entry name" value="U5_MeTrfase_fam"/>
</dbReference>
<accession>A0A0L0HGA2</accession>
<evidence type="ECO:0000259" key="6">
    <source>
        <dbReference type="Pfam" id="PF00076"/>
    </source>
</evidence>
<dbReference type="InterPro" id="IPR035979">
    <property type="entry name" value="RBD_domain_sf"/>
</dbReference>
<feature type="compositionally biased region" description="Basic and acidic residues" evidence="5">
    <location>
        <begin position="505"/>
        <end position="527"/>
    </location>
</feature>
<dbReference type="AlphaFoldDB" id="A0A0L0HGA2"/>
<keyword evidence="1 4" id="KW-0489">Methyltransferase</keyword>
<feature type="region of interest" description="Disordered" evidence="5">
    <location>
        <begin position="1"/>
        <end position="102"/>
    </location>
</feature>
<evidence type="ECO:0000256" key="2">
    <source>
        <dbReference type="ARBA" id="ARBA00022679"/>
    </source>
</evidence>
<evidence type="ECO:0000256" key="4">
    <source>
        <dbReference type="PROSITE-ProRule" id="PRU01024"/>
    </source>
</evidence>
<evidence type="ECO:0000256" key="1">
    <source>
        <dbReference type="ARBA" id="ARBA00022603"/>
    </source>
</evidence>
<dbReference type="VEuPathDB" id="FungiDB:SPPG_05222"/>
<dbReference type="Gene3D" id="3.40.50.150">
    <property type="entry name" value="Vaccinia Virus protein VP39"/>
    <property type="match status" value="1"/>
</dbReference>
<feature type="compositionally biased region" description="Polar residues" evidence="5">
    <location>
        <begin position="531"/>
        <end position="550"/>
    </location>
</feature>
<evidence type="ECO:0000256" key="5">
    <source>
        <dbReference type="SAM" id="MobiDB-lite"/>
    </source>
</evidence>